<evidence type="ECO:0000313" key="3">
    <source>
        <dbReference type="Proteomes" id="UP001153555"/>
    </source>
</evidence>
<accession>A0A9N7N9U6</accession>
<keyword evidence="1" id="KW-1133">Transmembrane helix</keyword>
<dbReference type="PANTHER" id="PTHR15907">
    <property type="entry name" value="DUF614 FAMILY PROTEIN-RELATED"/>
    <property type="match status" value="1"/>
</dbReference>
<keyword evidence="1" id="KW-0472">Membrane</keyword>
<proteinExistence type="predicted"/>
<reference evidence="2" key="1">
    <citation type="submission" date="2019-12" db="EMBL/GenBank/DDBJ databases">
        <authorList>
            <person name="Scholes J."/>
        </authorList>
    </citation>
    <scope>NUCLEOTIDE SEQUENCE</scope>
</reference>
<organism evidence="2 3">
    <name type="scientific">Striga hermonthica</name>
    <name type="common">Purple witchweed</name>
    <name type="synonym">Buchnera hermonthica</name>
    <dbReference type="NCBI Taxonomy" id="68872"/>
    <lineage>
        <taxon>Eukaryota</taxon>
        <taxon>Viridiplantae</taxon>
        <taxon>Streptophyta</taxon>
        <taxon>Embryophyta</taxon>
        <taxon>Tracheophyta</taxon>
        <taxon>Spermatophyta</taxon>
        <taxon>Magnoliopsida</taxon>
        <taxon>eudicotyledons</taxon>
        <taxon>Gunneridae</taxon>
        <taxon>Pentapetalae</taxon>
        <taxon>asterids</taxon>
        <taxon>lamiids</taxon>
        <taxon>Lamiales</taxon>
        <taxon>Orobanchaceae</taxon>
        <taxon>Buchnereae</taxon>
        <taxon>Striga</taxon>
    </lineage>
</organism>
<dbReference type="AlphaFoldDB" id="A0A9N7N9U6"/>
<protein>
    <submittedName>
        <fullName evidence="2">PLAC8 family protein</fullName>
    </submittedName>
</protein>
<feature type="transmembrane region" description="Helical" evidence="1">
    <location>
        <begin position="167"/>
        <end position="185"/>
    </location>
</feature>
<evidence type="ECO:0000313" key="2">
    <source>
        <dbReference type="EMBL" id="CAA0826556.1"/>
    </source>
</evidence>
<name>A0A9N7N9U6_STRHE</name>
<dbReference type="NCBIfam" id="TIGR01571">
    <property type="entry name" value="A_thal_Cys_rich"/>
    <property type="match status" value="1"/>
</dbReference>
<evidence type="ECO:0000256" key="1">
    <source>
        <dbReference type="SAM" id="Phobius"/>
    </source>
</evidence>
<dbReference type="InterPro" id="IPR006461">
    <property type="entry name" value="PLAC_motif_containing"/>
</dbReference>
<sequence>MNNPKARVPRNSAVLSRGFVCEDRRRLRTMAEQENGRGGAAAEEEERLLVEDVAVLDFDMLCATVAMQAHKGKWGKLNGGNGEDDFAAGYYQYGGGVHRMWEGELVNDCLDDRRIALQSTCCPCYRFGKNMKRAGLGSCFLQGFSHLILSIIALCNLLAFVITRRCYFLYLAISFVLSVGIYLGYHRMQMRKKFNIKGSDSSMDDCIYHLICPCCTLCQESRTLEMNNVQDGTWHGRGDTICIGSLSEDTKLCLELSPPFVVSTKSPESVSMQKVSKNDSTNFTTTQVKHSSLLVPPLD</sequence>
<dbReference type="Proteomes" id="UP001153555">
    <property type="component" value="Unassembled WGS sequence"/>
</dbReference>
<dbReference type="OrthoDB" id="1045822at2759"/>
<gene>
    <name evidence="2" type="ORF">SHERM_01756</name>
</gene>
<comment type="caution">
    <text evidence="2">The sequence shown here is derived from an EMBL/GenBank/DDBJ whole genome shotgun (WGS) entry which is preliminary data.</text>
</comment>
<keyword evidence="3" id="KW-1185">Reference proteome</keyword>
<dbReference type="Pfam" id="PF04749">
    <property type="entry name" value="PLAC8"/>
    <property type="match status" value="1"/>
</dbReference>
<feature type="transmembrane region" description="Helical" evidence="1">
    <location>
        <begin position="139"/>
        <end position="161"/>
    </location>
</feature>
<keyword evidence="1" id="KW-0812">Transmembrane</keyword>
<dbReference type="EMBL" id="CACSLK010027624">
    <property type="protein sequence ID" value="CAA0826556.1"/>
    <property type="molecule type" value="Genomic_DNA"/>
</dbReference>